<evidence type="ECO:0000313" key="6">
    <source>
        <dbReference type="Proteomes" id="UP000183028"/>
    </source>
</evidence>
<dbReference type="Proteomes" id="UP000183028">
    <property type="component" value="Unassembled WGS sequence"/>
</dbReference>
<dbReference type="InterPro" id="IPR008920">
    <property type="entry name" value="TF_FadR/GntR_C"/>
</dbReference>
<evidence type="ECO:0000256" key="1">
    <source>
        <dbReference type="ARBA" id="ARBA00023015"/>
    </source>
</evidence>
<dbReference type="OrthoDB" id="9782299at2"/>
<dbReference type="AlphaFoldDB" id="A0A1H6VZU8"/>
<proteinExistence type="predicted"/>
<dbReference type="RefSeq" id="WP_074732575.1">
    <property type="nucleotide sequence ID" value="NZ_FNYK01000056.1"/>
</dbReference>
<protein>
    <submittedName>
        <fullName evidence="5">Regulatory protein, gntR family</fullName>
    </submittedName>
</protein>
<dbReference type="EMBL" id="FNYK01000056">
    <property type="protein sequence ID" value="SEJ10211.1"/>
    <property type="molecule type" value="Genomic_DNA"/>
</dbReference>
<evidence type="ECO:0000256" key="2">
    <source>
        <dbReference type="ARBA" id="ARBA00023125"/>
    </source>
</evidence>
<dbReference type="InterPro" id="IPR036388">
    <property type="entry name" value="WH-like_DNA-bd_sf"/>
</dbReference>
<dbReference type="Gene3D" id="1.20.120.530">
    <property type="entry name" value="GntR ligand-binding domain-like"/>
    <property type="match status" value="1"/>
</dbReference>
<dbReference type="SMART" id="SM00345">
    <property type="entry name" value="HTH_GNTR"/>
    <property type="match status" value="1"/>
</dbReference>
<feature type="domain" description="HTH gntR-type" evidence="4">
    <location>
        <begin position="9"/>
        <end position="77"/>
    </location>
</feature>
<reference evidence="6" key="1">
    <citation type="submission" date="2016-10" db="EMBL/GenBank/DDBJ databases">
        <authorList>
            <person name="Varghese N."/>
        </authorList>
    </citation>
    <scope>NUCLEOTIDE SEQUENCE [LARGE SCALE GENOMIC DNA]</scope>
    <source>
        <strain evidence="6">DSM 20406</strain>
    </source>
</reference>
<name>A0A1H6VZU8_9FIRM</name>
<evidence type="ECO:0000313" key="5">
    <source>
        <dbReference type="EMBL" id="SEJ10211.1"/>
    </source>
</evidence>
<dbReference type="SUPFAM" id="SSF46785">
    <property type="entry name" value="Winged helix' DNA-binding domain"/>
    <property type="match status" value="1"/>
</dbReference>
<dbReference type="InterPro" id="IPR000524">
    <property type="entry name" value="Tscrpt_reg_HTH_GntR"/>
</dbReference>
<dbReference type="PANTHER" id="PTHR43537">
    <property type="entry name" value="TRANSCRIPTIONAL REGULATOR, GNTR FAMILY"/>
    <property type="match status" value="1"/>
</dbReference>
<dbReference type="STRING" id="322505.SAMN04487836_10845"/>
<dbReference type="PRINTS" id="PR00035">
    <property type="entry name" value="HTHGNTR"/>
</dbReference>
<accession>A0A1H6VZU8</accession>
<dbReference type="GO" id="GO:0003677">
    <property type="term" value="F:DNA binding"/>
    <property type="evidence" value="ECO:0007669"/>
    <property type="project" value="UniProtKB-KW"/>
</dbReference>
<dbReference type="GO" id="GO:0003700">
    <property type="term" value="F:DNA-binding transcription factor activity"/>
    <property type="evidence" value="ECO:0007669"/>
    <property type="project" value="InterPro"/>
</dbReference>
<keyword evidence="2" id="KW-0238">DNA-binding</keyword>
<gene>
    <name evidence="5" type="ORF">SAMN04487834_105613</name>
</gene>
<dbReference type="PROSITE" id="PS50949">
    <property type="entry name" value="HTH_GNTR"/>
    <property type="match status" value="1"/>
</dbReference>
<keyword evidence="1" id="KW-0805">Transcription regulation</keyword>
<evidence type="ECO:0000256" key="3">
    <source>
        <dbReference type="ARBA" id="ARBA00023163"/>
    </source>
</evidence>
<dbReference type="CDD" id="cd07377">
    <property type="entry name" value="WHTH_GntR"/>
    <property type="match status" value="1"/>
</dbReference>
<keyword evidence="6" id="KW-1185">Reference proteome</keyword>
<dbReference type="eggNOG" id="COG2186">
    <property type="taxonomic scope" value="Bacteria"/>
</dbReference>
<organism evidence="5 6">
    <name type="scientific">Sharpea azabuensis</name>
    <dbReference type="NCBI Taxonomy" id="322505"/>
    <lineage>
        <taxon>Bacteria</taxon>
        <taxon>Bacillati</taxon>
        <taxon>Bacillota</taxon>
        <taxon>Erysipelotrichia</taxon>
        <taxon>Erysipelotrichales</taxon>
        <taxon>Coprobacillaceae</taxon>
        <taxon>Sharpea</taxon>
    </lineage>
</organism>
<dbReference type="Pfam" id="PF00392">
    <property type="entry name" value="GntR"/>
    <property type="match status" value="1"/>
</dbReference>
<keyword evidence="3" id="KW-0804">Transcription</keyword>
<dbReference type="PANTHER" id="PTHR43537:SF5">
    <property type="entry name" value="UXU OPERON TRANSCRIPTIONAL REGULATOR"/>
    <property type="match status" value="1"/>
</dbReference>
<sequence>MKFEKLTVPTQRELFIKKMQEMILSGELPANSRIPPERDLAKQMGISRSVVNTGIAILEYQGFLQVINRQGTFVADYKKTASIETLNAIMRLKGDVLTDHDIRSILEIRWALEKLTMRNALELSENDLEKLRVIVENIKTSTSYYEASCHALDFQITMADMGENDMLGLIITTFRNPCIAMWMRFCKIYGIEKLYMHTRTSWELLKKRDYNGALEWIETFTKEAIDGKYTLYEKDMRKQG</sequence>
<evidence type="ECO:0000259" key="4">
    <source>
        <dbReference type="PROSITE" id="PS50949"/>
    </source>
</evidence>
<dbReference type="InterPro" id="IPR036390">
    <property type="entry name" value="WH_DNA-bd_sf"/>
</dbReference>
<dbReference type="Gene3D" id="1.10.10.10">
    <property type="entry name" value="Winged helix-like DNA-binding domain superfamily/Winged helix DNA-binding domain"/>
    <property type="match status" value="1"/>
</dbReference>
<dbReference type="SUPFAM" id="SSF48008">
    <property type="entry name" value="GntR ligand-binding domain-like"/>
    <property type="match status" value="1"/>
</dbReference>